<feature type="compositionally biased region" description="Basic and acidic residues" evidence="1">
    <location>
        <begin position="82"/>
        <end position="91"/>
    </location>
</feature>
<organism evidence="2 3">
    <name type="scientific">Albugo candida</name>
    <dbReference type="NCBI Taxonomy" id="65357"/>
    <lineage>
        <taxon>Eukaryota</taxon>
        <taxon>Sar</taxon>
        <taxon>Stramenopiles</taxon>
        <taxon>Oomycota</taxon>
        <taxon>Peronosporomycetes</taxon>
        <taxon>Albuginales</taxon>
        <taxon>Albuginaceae</taxon>
        <taxon>Albugo</taxon>
    </lineage>
</organism>
<feature type="region of interest" description="Disordered" evidence="1">
    <location>
        <begin position="82"/>
        <end position="134"/>
    </location>
</feature>
<name>A0A024GCM4_9STRA</name>
<dbReference type="EMBL" id="CAIX01000065">
    <property type="protein sequence ID" value="CCI44286.1"/>
    <property type="molecule type" value="Genomic_DNA"/>
</dbReference>
<dbReference type="AlphaFoldDB" id="A0A024GCM4"/>
<comment type="caution">
    <text evidence="2">The sequence shown here is derived from an EMBL/GenBank/DDBJ whole genome shotgun (WGS) entry which is preliminary data.</text>
</comment>
<dbReference type="OrthoDB" id="76405at2759"/>
<evidence type="ECO:0000313" key="3">
    <source>
        <dbReference type="Proteomes" id="UP000053237"/>
    </source>
</evidence>
<feature type="region of interest" description="Disordered" evidence="1">
    <location>
        <begin position="1"/>
        <end position="34"/>
    </location>
</feature>
<dbReference type="Proteomes" id="UP000053237">
    <property type="component" value="Unassembled WGS sequence"/>
</dbReference>
<proteinExistence type="predicted"/>
<keyword evidence="3" id="KW-1185">Reference proteome</keyword>
<sequence>MEDDLWRQDGSFRGMGGKEGDDQSYKKGSKSRDSSLKFNRVIPKFLQEFQAPPAIMAKFAVATTEEEDDELDEVQKAAIEEFVRADHEKTDSTQSECTRKRKKPSSNKKCLTRPQANIPKLDNKRLLSFPVDEE</sequence>
<gene>
    <name evidence="2" type="ORF">BN9_050700</name>
</gene>
<dbReference type="InParanoid" id="A0A024GCM4"/>
<reference evidence="2 3" key="1">
    <citation type="submission" date="2012-05" db="EMBL/GenBank/DDBJ databases">
        <title>Recombination and specialization in a pathogen metapopulation.</title>
        <authorList>
            <person name="Gardiner A."/>
            <person name="Kemen E."/>
            <person name="Schultz-Larsen T."/>
            <person name="MacLean D."/>
            <person name="Van Oosterhout C."/>
            <person name="Jones J.D.G."/>
        </authorList>
    </citation>
    <scope>NUCLEOTIDE SEQUENCE [LARGE SCALE GENOMIC DNA]</scope>
    <source>
        <strain evidence="2 3">Ac Nc2</strain>
    </source>
</reference>
<evidence type="ECO:0000256" key="1">
    <source>
        <dbReference type="SAM" id="MobiDB-lite"/>
    </source>
</evidence>
<feature type="compositionally biased region" description="Basic and acidic residues" evidence="1">
    <location>
        <begin position="16"/>
        <end position="34"/>
    </location>
</feature>
<accession>A0A024GCM4</accession>
<evidence type="ECO:0000313" key="2">
    <source>
        <dbReference type="EMBL" id="CCI44286.1"/>
    </source>
</evidence>
<protein>
    <submittedName>
        <fullName evidence="2">Uncharacterized protein</fullName>
    </submittedName>
</protein>